<dbReference type="EMBL" id="KI276064">
    <property type="protein sequence ID" value="ESA21893.1"/>
    <property type="molecule type" value="Genomic_DNA"/>
</dbReference>
<organism evidence="1">
    <name type="scientific">Rhizophagus irregularis (strain DAOM 181602 / DAOM 197198 / MUCL 43194)</name>
    <name type="common">Arbuscular mycorrhizal fungus</name>
    <name type="synonym">Glomus intraradices</name>
    <dbReference type="NCBI Taxonomy" id="747089"/>
    <lineage>
        <taxon>Eukaryota</taxon>
        <taxon>Fungi</taxon>
        <taxon>Fungi incertae sedis</taxon>
        <taxon>Mucoromycota</taxon>
        <taxon>Glomeromycotina</taxon>
        <taxon>Glomeromycetes</taxon>
        <taxon>Glomerales</taxon>
        <taxon>Glomeraceae</taxon>
        <taxon>Rhizophagus</taxon>
    </lineage>
</organism>
<dbReference type="GO" id="GO:0004497">
    <property type="term" value="F:monooxygenase activity"/>
    <property type="evidence" value="ECO:0007669"/>
    <property type="project" value="InterPro"/>
</dbReference>
<dbReference type="GO" id="GO:0020037">
    <property type="term" value="F:heme binding"/>
    <property type="evidence" value="ECO:0007669"/>
    <property type="project" value="InterPro"/>
</dbReference>
<dbReference type="STRING" id="747089.U9UTJ4"/>
<dbReference type="AlphaFoldDB" id="U9UTJ4"/>
<proteinExistence type="predicted"/>
<dbReference type="InterPro" id="IPR036396">
    <property type="entry name" value="Cyt_P450_sf"/>
</dbReference>
<dbReference type="HOGENOM" id="CLU_2321640_0_0_1"/>
<protein>
    <submittedName>
        <fullName evidence="1">Uncharacterized protein</fullName>
    </submittedName>
</protein>
<dbReference type="GO" id="GO:0016705">
    <property type="term" value="F:oxidoreductase activity, acting on paired donors, with incorporation or reduction of molecular oxygen"/>
    <property type="evidence" value="ECO:0007669"/>
    <property type="project" value="InterPro"/>
</dbReference>
<dbReference type="GO" id="GO:0005506">
    <property type="term" value="F:iron ion binding"/>
    <property type="evidence" value="ECO:0007669"/>
    <property type="project" value="InterPro"/>
</dbReference>
<reference evidence="1" key="1">
    <citation type="submission" date="2013-07" db="EMBL/GenBank/DDBJ databases">
        <title>The genome of an arbuscular mycorrhizal fungus provides insights into the evolution of the oldest plant symbiosis.</title>
        <authorList>
            <consortium name="DOE Joint Genome Institute"/>
            <person name="Tisserant E."/>
            <person name="Malbreil M."/>
            <person name="Kuo A."/>
            <person name="Kohler A."/>
            <person name="Symeonidi A."/>
            <person name="Balestrini R."/>
            <person name="Charron P."/>
            <person name="Duensing N."/>
            <person name="Frei-dit-Frey N."/>
            <person name="Gianinazzi-Pearson V."/>
            <person name="Gilbert B."/>
            <person name="Handa Y."/>
            <person name="Hijri M."/>
            <person name="Kaul R."/>
            <person name="Kawaguchi M."/>
            <person name="Krajinski F."/>
            <person name="Lammers P."/>
            <person name="Lapierre D."/>
            <person name="Masclaux F.G."/>
            <person name="Murat C."/>
            <person name="Morin E."/>
            <person name="Ndikumana S."/>
            <person name="Pagni M."/>
            <person name="Petitpierre D."/>
            <person name="Requena N."/>
            <person name="Rosikiewicz P."/>
            <person name="Riley R."/>
            <person name="Saito K."/>
            <person name="San Clemente H."/>
            <person name="Shapiro H."/>
            <person name="van Tuinen D."/>
            <person name="Becard G."/>
            <person name="Bonfante P."/>
            <person name="Paszkowski U."/>
            <person name="Shachar-Hill Y."/>
            <person name="Young J.P."/>
            <person name="Sanders I.R."/>
            <person name="Henrissat B."/>
            <person name="Rensing S.A."/>
            <person name="Grigoriev I.V."/>
            <person name="Corradi N."/>
            <person name="Roux C."/>
            <person name="Martin F."/>
        </authorList>
    </citation>
    <scope>NUCLEOTIDE SEQUENCE</scope>
    <source>
        <strain evidence="1">DAOM 197198</strain>
    </source>
</reference>
<name>U9UTJ4_RHIID</name>
<sequence>MNTIIKKMYVVDNTLLDKPLPNDLLTSMITANISRGINYNKIDDKEVMRPMTDLEIRVIIFNGIIAGNDTNLQDDKTRPVTENDFHNLMYREAIVKEVSRISSVVN</sequence>
<evidence type="ECO:0000313" key="1">
    <source>
        <dbReference type="EMBL" id="ESA21893.1"/>
    </source>
</evidence>
<gene>
    <name evidence="1" type="ORF">GLOINDRAFT_342922</name>
</gene>
<accession>U9UTJ4</accession>
<dbReference type="SUPFAM" id="SSF48264">
    <property type="entry name" value="Cytochrome P450"/>
    <property type="match status" value="1"/>
</dbReference>